<dbReference type="Proteomes" id="UP000070427">
    <property type="component" value="Unassembled WGS sequence"/>
</dbReference>
<dbReference type="Pfam" id="PF02361">
    <property type="entry name" value="CbiQ"/>
    <property type="match status" value="1"/>
</dbReference>
<feature type="transmembrane region" description="Helical" evidence="9">
    <location>
        <begin position="44"/>
        <end position="65"/>
    </location>
</feature>
<dbReference type="EMBL" id="LOED01000024">
    <property type="protein sequence ID" value="KXG75692.1"/>
    <property type="molecule type" value="Genomic_DNA"/>
</dbReference>
<evidence type="ECO:0000256" key="4">
    <source>
        <dbReference type="ARBA" id="ARBA00022448"/>
    </source>
</evidence>
<feature type="transmembrane region" description="Helical" evidence="9">
    <location>
        <begin position="245"/>
        <end position="264"/>
    </location>
</feature>
<dbReference type="InterPro" id="IPR051611">
    <property type="entry name" value="ECF_transporter_component"/>
</dbReference>
<dbReference type="PANTHER" id="PTHR34857">
    <property type="entry name" value="SLL0384 PROTEIN"/>
    <property type="match status" value="1"/>
</dbReference>
<keyword evidence="4 9" id="KW-0813">Transport</keyword>
<evidence type="ECO:0000256" key="1">
    <source>
        <dbReference type="ARBA" id="ARBA00004651"/>
    </source>
</evidence>
<dbReference type="STRING" id="520764.AN618_17840"/>
<dbReference type="InParanoid" id="A0A140L567"/>
<evidence type="ECO:0000313" key="11">
    <source>
        <dbReference type="Proteomes" id="UP000070427"/>
    </source>
</evidence>
<dbReference type="AlphaFoldDB" id="A0A140L567"/>
<comment type="subunit">
    <text evidence="9">Forms a stable energy-coupling factor (ECF) transporter complex composed of 2 membrane-embedded substrate-binding proteins (S component), 2 ATP-binding proteins (A component) and 2 transmembrane proteins (T component).</text>
</comment>
<sequence length="265" mass="29548">MREITIGQYIPGNSVIHRLDPRTKILITFAFMVLLFVIDDFAGYAFPLIFIAAASLLSGISIKYMLRGLRPLLIIILLTFVLNLFMIKGRVIYEVGPLSITYEGLYQGTFMVLRLVLLIVGTSLLTLTTSPISLTDGIESLLKPFSKVGVPAHELAMMMTIALRFIPTLMEETDKIMKAQMARGADFSSGNIVKRAQSLVPLLVPLFISAFRRADDLAMAMESRCYRGGENRTRMKTLKMTREDLFAFVATGIFAAGCLASRFLW</sequence>
<protein>
    <recommendedName>
        <fullName evidence="3 9">Energy-coupling factor transporter transmembrane protein EcfT</fullName>
        <shortName evidence="9">ECF transporter T component EcfT</shortName>
    </recommendedName>
</protein>
<evidence type="ECO:0000256" key="3">
    <source>
        <dbReference type="ARBA" id="ARBA00014042"/>
    </source>
</evidence>
<dbReference type="PATRIC" id="fig|520764.3.peg.1919"/>
<organism evidence="10 11">
    <name type="scientific">Fervidicola ferrireducens</name>
    <dbReference type="NCBI Taxonomy" id="520764"/>
    <lineage>
        <taxon>Bacteria</taxon>
        <taxon>Bacillati</taxon>
        <taxon>Bacillota</taxon>
        <taxon>Clostridia</taxon>
        <taxon>Thermosediminibacterales</taxon>
        <taxon>Thermosediminibacteraceae</taxon>
        <taxon>Fervidicola</taxon>
    </lineage>
</organism>
<dbReference type="InterPro" id="IPR024919">
    <property type="entry name" value="EcfT"/>
</dbReference>
<dbReference type="PANTHER" id="PTHR34857:SF2">
    <property type="entry name" value="SLL0384 PROTEIN"/>
    <property type="match status" value="1"/>
</dbReference>
<evidence type="ECO:0000256" key="8">
    <source>
        <dbReference type="ARBA" id="ARBA00023136"/>
    </source>
</evidence>
<keyword evidence="5 9" id="KW-1003">Cell membrane</keyword>
<evidence type="ECO:0000256" key="5">
    <source>
        <dbReference type="ARBA" id="ARBA00022475"/>
    </source>
</evidence>
<feature type="transmembrane region" description="Helical" evidence="9">
    <location>
        <begin position="105"/>
        <end position="127"/>
    </location>
</feature>
<gene>
    <name evidence="10" type="primary">ecfT_2</name>
    <name evidence="9" type="synonym">ecfT</name>
    <name evidence="10" type="ORF">AN618_17840</name>
</gene>
<dbReference type="GO" id="GO:0022857">
    <property type="term" value="F:transmembrane transporter activity"/>
    <property type="evidence" value="ECO:0007669"/>
    <property type="project" value="UniProtKB-UniRule"/>
</dbReference>
<feature type="transmembrane region" description="Helical" evidence="9">
    <location>
        <begin position="21"/>
        <end position="38"/>
    </location>
</feature>
<evidence type="ECO:0000256" key="7">
    <source>
        <dbReference type="ARBA" id="ARBA00022989"/>
    </source>
</evidence>
<evidence type="ECO:0000313" key="10">
    <source>
        <dbReference type="EMBL" id="KXG75692.1"/>
    </source>
</evidence>
<keyword evidence="6 9" id="KW-0812">Transmembrane</keyword>
<dbReference type="FunCoup" id="A0A140L567">
    <property type="interactions" value="230"/>
</dbReference>
<dbReference type="HAMAP" id="MF_01461">
    <property type="entry name" value="EcfT"/>
    <property type="match status" value="1"/>
</dbReference>
<dbReference type="OrthoDB" id="8075495at2"/>
<evidence type="ECO:0000256" key="6">
    <source>
        <dbReference type="ARBA" id="ARBA00022692"/>
    </source>
</evidence>
<comment type="function">
    <text evidence="9">Transmembrane (T) component of an energy-coupling factor (ECF) ABC-transporter complex. Unlike classic ABC transporters this ECF transporter provides the energy necessary to transport a number of different substrates.</text>
</comment>
<dbReference type="InterPro" id="IPR003339">
    <property type="entry name" value="ABC/ECF_trnsptr_transmembrane"/>
</dbReference>
<dbReference type="RefSeq" id="WP_066354015.1">
    <property type="nucleotide sequence ID" value="NZ_LOED01000024.1"/>
</dbReference>
<proteinExistence type="inferred from homology"/>
<evidence type="ECO:0000256" key="2">
    <source>
        <dbReference type="ARBA" id="ARBA00005660"/>
    </source>
</evidence>
<dbReference type="CDD" id="cd16914">
    <property type="entry name" value="EcfT"/>
    <property type="match status" value="1"/>
</dbReference>
<name>A0A140L567_9FIRM</name>
<comment type="similarity">
    <text evidence="2 9">Belongs to the energy-coupling factor EcfT family.</text>
</comment>
<comment type="subcellular location">
    <subcellularLocation>
        <location evidence="1 9">Cell membrane</location>
        <topology evidence="1 9">Multi-pass membrane protein</topology>
    </subcellularLocation>
</comment>
<keyword evidence="8 9" id="KW-0472">Membrane</keyword>
<reference evidence="10 11" key="1">
    <citation type="submission" date="2015-12" db="EMBL/GenBank/DDBJ databases">
        <title>Draft genome sequnece of Fervidicola ferrireducens strain Y170.</title>
        <authorList>
            <person name="Patel B.K."/>
        </authorList>
    </citation>
    <scope>NUCLEOTIDE SEQUENCE [LARGE SCALE GENOMIC DNA]</scope>
    <source>
        <strain evidence="10 11">Y170</strain>
    </source>
</reference>
<accession>A0A140L567</accession>
<dbReference type="GO" id="GO:0005886">
    <property type="term" value="C:plasma membrane"/>
    <property type="evidence" value="ECO:0007669"/>
    <property type="project" value="UniProtKB-SubCell"/>
</dbReference>
<evidence type="ECO:0000256" key="9">
    <source>
        <dbReference type="HAMAP-Rule" id="MF_01461"/>
    </source>
</evidence>
<comment type="caution">
    <text evidence="10">The sequence shown here is derived from an EMBL/GenBank/DDBJ whole genome shotgun (WGS) entry which is preliminary data.</text>
</comment>
<feature type="transmembrane region" description="Helical" evidence="9">
    <location>
        <begin position="72"/>
        <end position="93"/>
    </location>
</feature>
<keyword evidence="11" id="KW-1185">Reference proteome</keyword>
<keyword evidence="7 9" id="KW-1133">Transmembrane helix</keyword>